<evidence type="ECO:0000313" key="3">
    <source>
        <dbReference type="EMBL" id="OCH93891.1"/>
    </source>
</evidence>
<dbReference type="EMBL" id="KV722349">
    <property type="protein sequence ID" value="OCH93891.1"/>
    <property type="molecule type" value="Genomic_DNA"/>
</dbReference>
<name>A0A8E2J3J2_9APHY</name>
<dbReference type="Pfam" id="PF20209">
    <property type="entry name" value="DUF6570"/>
    <property type="match status" value="1"/>
</dbReference>
<keyword evidence="4" id="KW-1185">Reference proteome</keyword>
<evidence type="ECO:0000256" key="1">
    <source>
        <dbReference type="SAM" id="MobiDB-lite"/>
    </source>
</evidence>
<accession>A0A8E2J3J2</accession>
<reference evidence="3 4" key="1">
    <citation type="submission" date="2016-07" db="EMBL/GenBank/DDBJ databases">
        <title>Draft genome of the white-rot fungus Obba rivulosa 3A-2.</title>
        <authorList>
            <consortium name="DOE Joint Genome Institute"/>
            <person name="Miettinen O."/>
            <person name="Riley R."/>
            <person name="Acob R."/>
            <person name="Barry K."/>
            <person name="Cullen D."/>
            <person name="De Vries R."/>
            <person name="Hainaut M."/>
            <person name="Hatakka A."/>
            <person name="Henrissat B."/>
            <person name="Hilden K."/>
            <person name="Kuo R."/>
            <person name="Labutti K."/>
            <person name="Lipzen A."/>
            <person name="Makela M.R."/>
            <person name="Sandor L."/>
            <person name="Spatafora J.W."/>
            <person name="Grigoriev I.V."/>
            <person name="Hibbett D.S."/>
        </authorList>
    </citation>
    <scope>NUCLEOTIDE SEQUENCE [LARGE SCALE GENOMIC DNA]</scope>
    <source>
        <strain evidence="3 4">3A-2</strain>
    </source>
</reference>
<feature type="domain" description="DUF6570" evidence="2">
    <location>
        <begin position="217"/>
        <end position="288"/>
    </location>
</feature>
<evidence type="ECO:0000313" key="4">
    <source>
        <dbReference type="Proteomes" id="UP000250043"/>
    </source>
</evidence>
<dbReference type="InterPro" id="IPR046700">
    <property type="entry name" value="DUF6570"/>
</dbReference>
<dbReference type="AlphaFoldDB" id="A0A8E2J3J2"/>
<evidence type="ECO:0000259" key="2">
    <source>
        <dbReference type="Pfam" id="PF20209"/>
    </source>
</evidence>
<gene>
    <name evidence="3" type="ORF">OBBRIDRAFT_801545</name>
</gene>
<organism evidence="3 4">
    <name type="scientific">Obba rivulosa</name>
    <dbReference type="NCBI Taxonomy" id="1052685"/>
    <lineage>
        <taxon>Eukaryota</taxon>
        <taxon>Fungi</taxon>
        <taxon>Dikarya</taxon>
        <taxon>Basidiomycota</taxon>
        <taxon>Agaricomycotina</taxon>
        <taxon>Agaricomycetes</taxon>
        <taxon>Polyporales</taxon>
        <taxon>Gelatoporiaceae</taxon>
        <taxon>Obba</taxon>
    </lineage>
</organism>
<feature type="region of interest" description="Disordered" evidence="1">
    <location>
        <begin position="46"/>
        <end position="75"/>
    </location>
</feature>
<dbReference type="OrthoDB" id="2801422at2759"/>
<sequence length="314" mass="35446">MQEILSRTKGILPVPSKICQRKAALVAFITERAPQDLLDLLRTLGRQKRQAQQPSDDLQREPRKRKRGQEDGQATWRVAQRLEEEELCTDSMDSALLAEEFMRLPSDAESKACYRAFYDATSNAALEMTICAVCAREVSVQGDLVTCIPLASLPHASRLIPRIQHPAHDLYDGKLLQPDGVITENGVPNVKVCALPEEYGRWSQCGNSAMSNAWQRISSMIQGDLMPRPPAILASVVSVTFIGLGELPKRWLRTTFRVRRHTVHEALRWLKENNTKYYGGIEINPQRIRDLPEDDVPIEIWETICQCTDTGMVP</sequence>
<proteinExistence type="predicted"/>
<dbReference type="Proteomes" id="UP000250043">
    <property type="component" value="Unassembled WGS sequence"/>
</dbReference>
<protein>
    <recommendedName>
        <fullName evidence="2">DUF6570 domain-containing protein</fullName>
    </recommendedName>
</protein>